<name>A0A819W3F5_9BILA</name>
<dbReference type="Proteomes" id="UP000663848">
    <property type="component" value="Unassembled WGS sequence"/>
</dbReference>
<comment type="caution">
    <text evidence="3">The sequence shown here is derived from an EMBL/GenBank/DDBJ whole genome shotgun (WGS) entry which is preliminary data.</text>
</comment>
<evidence type="ECO:0000313" key="7">
    <source>
        <dbReference type="EMBL" id="CAF4497675.1"/>
    </source>
</evidence>
<feature type="domain" description="FH2" evidence="2">
    <location>
        <begin position="103"/>
        <end position="518"/>
    </location>
</feature>
<protein>
    <recommendedName>
        <fullName evidence="2">FH2 domain-containing protein</fullName>
    </recommendedName>
</protein>
<dbReference type="Gene3D" id="1.20.58.2220">
    <property type="entry name" value="Formin, FH2 domain"/>
    <property type="match status" value="1"/>
</dbReference>
<dbReference type="SUPFAM" id="SSF101447">
    <property type="entry name" value="Formin homology 2 domain (FH2 domain)"/>
    <property type="match status" value="1"/>
</dbReference>
<evidence type="ECO:0000256" key="1">
    <source>
        <dbReference type="SAM" id="Coils"/>
    </source>
</evidence>
<dbReference type="Proteomes" id="UP000663838">
    <property type="component" value="Unassembled WGS sequence"/>
</dbReference>
<dbReference type="Proteomes" id="UP000663851">
    <property type="component" value="Unassembled WGS sequence"/>
</dbReference>
<dbReference type="AlphaFoldDB" id="A0A819W3F5"/>
<evidence type="ECO:0000313" key="4">
    <source>
        <dbReference type="EMBL" id="CAF4124125.1"/>
    </source>
</evidence>
<dbReference type="PROSITE" id="PS51444">
    <property type="entry name" value="FH2"/>
    <property type="match status" value="1"/>
</dbReference>
<keyword evidence="9" id="KW-1185">Reference proteome</keyword>
<dbReference type="EMBL" id="CAJOBQ010000105">
    <property type="protein sequence ID" value="CAF4257978.1"/>
    <property type="molecule type" value="Genomic_DNA"/>
</dbReference>
<evidence type="ECO:0000259" key="2">
    <source>
        <dbReference type="PROSITE" id="PS51444"/>
    </source>
</evidence>
<dbReference type="EMBL" id="CAJOBR010000338">
    <property type="protein sequence ID" value="CAF4497675.1"/>
    <property type="molecule type" value="Genomic_DNA"/>
</dbReference>
<dbReference type="EMBL" id="CAJOBP010000110">
    <property type="protein sequence ID" value="CAF4124125.1"/>
    <property type="molecule type" value="Genomic_DNA"/>
</dbReference>
<dbReference type="Proteomes" id="UP000663873">
    <property type="component" value="Unassembled WGS sequence"/>
</dbReference>
<dbReference type="Pfam" id="PF02181">
    <property type="entry name" value="FH2"/>
    <property type="match status" value="1"/>
</dbReference>
<keyword evidence="1" id="KW-0175">Coiled coil</keyword>
<organism evidence="3 8">
    <name type="scientific">Rotaria socialis</name>
    <dbReference type="NCBI Taxonomy" id="392032"/>
    <lineage>
        <taxon>Eukaryota</taxon>
        <taxon>Metazoa</taxon>
        <taxon>Spiralia</taxon>
        <taxon>Gnathifera</taxon>
        <taxon>Rotifera</taxon>
        <taxon>Eurotatoria</taxon>
        <taxon>Bdelloidea</taxon>
        <taxon>Philodinida</taxon>
        <taxon>Philodinidae</taxon>
        <taxon>Rotaria</taxon>
    </lineage>
</organism>
<gene>
    <name evidence="3" type="ORF">HFQ381_LOCUS2093</name>
    <name evidence="7" type="ORF">QYT958_LOCUS4416</name>
    <name evidence="6" type="ORF">TOA249_LOCUS1341</name>
    <name evidence="5" type="ORF">TSG867_LOCUS3515</name>
    <name evidence="4" type="ORF">UJA718_LOCUS1758</name>
</gene>
<evidence type="ECO:0000313" key="3">
    <source>
        <dbReference type="EMBL" id="CAF4117495.1"/>
    </source>
</evidence>
<dbReference type="Proteomes" id="UP000663862">
    <property type="component" value="Unassembled WGS sequence"/>
</dbReference>
<dbReference type="EMBL" id="CAJOBS010000036">
    <property type="protein sequence ID" value="CAF4475905.1"/>
    <property type="molecule type" value="Genomic_DNA"/>
</dbReference>
<evidence type="ECO:0000313" key="6">
    <source>
        <dbReference type="EMBL" id="CAF4475905.1"/>
    </source>
</evidence>
<feature type="coiled-coil region" evidence="1">
    <location>
        <begin position="405"/>
        <end position="432"/>
    </location>
</feature>
<dbReference type="EMBL" id="CAJOBO010000066">
    <property type="protein sequence ID" value="CAF4117495.1"/>
    <property type="molecule type" value="Genomic_DNA"/>
</dbReference>
<evidence type="ECO:0000313" key="9">
    <source>
        <dbReference type="Proteomes" id="UP000663873"/>
    </source>
</evidence>
<sequence length="532" mass="61757">MPNYSNSSFNSVDWAMGVDGNIHNSIVHGKCIYRFFSGFHPLKKRNLLENLQVIPEKVPPAPIPPPFQDFLTTTNTKKRTHASLNVSSNTSDSNVYLPHQTSSPLLDHTNYKYAKIRARPIYNFKYNEASIWTQPSSNSTQFSFNNLQFDVKIVNKFFAKENKQINDSNHEERSRNGSIAITTTRPFQILDKSSQITYDVTMRHLLQLLKKNTGKNATIDDVIHGIDTGNIDSECLQCVQRLNSTLNKHFEKRPEDRIKLETYNIENFENINLVELFFIKLLQIPNYNFKLKCYQYRDELQSQLNLLSQSIDRLIQGIELILNHEYLPGVFQLLCFLYNIVSNKCVPALDLVSLVDALNSPTNQVNKTVAHVLAEILNENYPDYLISITNDQALVELKNVFSIKYEKLYSEIREIYQEYQQLCNEYSNIKHKYEFPLFISSMLLETKIQFEKLFRQELLIKKGEQNLAIYFCSNDLTIDICLSTVGQFVDKLRLAHIENTKEQKRKCSTISYQRKQSVLLPMNRASSFLSFI</sequence>
<reference evidence="3" key="1">
    <citation type="submission" date="2021-02" db="EMBL/GenBank/DDBJ databases">
        <authorList>
            <person name="Nowell W R."/>
        </authorList>
    </citation>
    <scope>NUCLEOTIDE SEQUENCE</scope>
</reference>
<accession>A0A819W3F5</accession>
<dbReference type="InterPro" id="IPR042201">
    <property type="entry name" value="FH2_Formin_sf"/>
</dbReference>
<evidence type="ECO:0000313" key="5">
    <source>
        <dbReference type="EMBL" id="CAF4257978.1"/>
    </source>
</evidence>
<proteinExistence type="predicted"/>
<evidence type="ECO:0000313" key="8">
    <source>
        <dbReference type="Proteomes" id="UP000663851"/>
    </source>
</evidence>
<dbReference type="InterPro" id="IPR015425">
    <property type="entry name" value="FH2_Formin"/>
</dbReference>